<feature type="transmembrane region" description="Helical" evidence="2">
    <location>
        <begin position="16"/>
        <end position="37"/>
    </location>
</feature>
<name>A0A914M3Q2_MELIC</name>
<accession>A0A914M3Q2</accession>
<keyword evidence="2" id="KW-0812">Transmembrane</keyword>
<evidence type="ECO:0000256" key="2">
    <source>
        <dbReference type="SAM" id="Phobius"/>
    </source>
</evidence>
<evidence type="ECO:0000313" key="3">
    <source>
        <dbReference type="Proteomes" id="UP000887563"/>
    </source>
</evidence>
<dbReference type="AlphaFoldDB" id="A0A914M3Q2"/>
<dbReference type="Proteomes" id="UP000887563">
    <property type="component" value="Unplaced"/>
</dbReference>
<sequence>MPSSSTGSVVVPSNCLILIEMVLMVFMLFVHSIVLCAKRQKRSEQQSIKERQQQGLVTEAECTNIGGTRNTVVYATLITDAGTGLDTKTAGFSAVGTKKDAETKVGTKGGQTKMETKGQTKVEATQKLS</sequence>
<organism evidence="3 4">
    <name type="scientific">Meloidogyne incognita</name>
    <name type="common">Southern root-knot nematode worm</name>
    <name type="synonym">Oxyuris incognita</name>
    <dbReference type="NCBI Taxonomy" id="6306"/>
    <lineage>
        <taxon>Eukaryota</taxon>
        <taxon>Metazoa</taxon>
        <taxon>Ecdysozoa</taxon>
        <taxon>Nematoda</taxon>
        <taxon>Chromadorea</taxon>
        <taxon>Rhabditida</taxon>
        <taxon>Tylenchina</taxon>
        <taxon>Tylenchomorpha</taxon>
        <taxon>Tylenchoidea</taxon>
        <taxon>Meloidogynidae</taxon>
        <taxon>Meloidogyninae</taxon>
        <taxon>Meloidogyne</taxon>
        <taxon>Meloidogyne incognita group</taxon>
    </lineage>
</organism>
<keyword evidence="2" id="KW-1133">Transmembrane helix</keyword>
<keyword evidence="2" id="KW-0472">Membrane</keyword>
<evidence type="ECO:0000256" key="1">
    <source>
        <dbReference type="SAM" id="MobiDB-lite"/>
    </source>
</evidence>
<proteinExistence type="predicted"/>
<keyword evidence="3" id="KW-1185">Reference proteome</keyword>
<protein>
    <submittedName>
        <fullName evidence="4">Candidate secreted effector</fullName>
    </submittedName>
</protein>
<dbReference type="WBParaSite" id="Minc3s01118g20879">
    <property type="protein sequence ID" value="Minc3s01118g20879"/>
    <property type="gene ID" value="Minc3s01118g20879"/>
</dbReference>
<evidence type="ECO:0000313" key="4">
    <source>
        <dbReference type="WBParaSite" id="Minc3s01118g20879"/>
    </source>
</evidence>
<feature type="region of interest" description="Disordered" evidence="1">
    <location>
        <begin position="101"/>
        <end position="129"/>
    </location>
</feature>
<reference evidence="4" key="1">
    <citation type="submission" date="2022-11" db="UniProtKB">
        <authorList>
            <consortium name="WormBaseParasite"/>
        </authorList>
    </citation>
    <scope>IDENTIFICATION</scope>
</reference>